<dbReference type="SUPFAM" id="SSF63829">
    <property type="entry name" value="Calcium-dependent phosphotriesterase"/>
    <property type="match status" value="1"/>
</dbReference>
<keyword evidence="3" id="KW-0862">Zinc</keyword>
<dbReference type="KEGG" id="hpse:HPF_09080"/>
<dbReference type="RefSeq" id="WP_133156396.1">
    <property type="nucleotide sequence ID" value="NZ_CP037867.1"/>
</dbReference>
<dbReference type="AlphaFoldDB" id="A0A4P6X038"/>
<evidence type="ECO:0000259" key="4">
    <source>
        <dbReference type="Pfam" id="PF08450"/>
    </source>
</evidence>
<evidence type="ECO:0000256" key="1">
    <source>
        <dbReference type="ARBA" id="ARBA00008853"/>
    </source>
</evidence>
<proteinExistence type="inferred from homology"/>
<evidence type="ECO:0000313" key="6">
    <source>
        <dbReference type="Proteomes" id="UP000293912"/>
    </source>
</evidence>
<dbReference type="GO" id="GO:0005509">
    <property type="term" value="F:calcium ion binding"/>
    <property type="evidence" value="ECO:0007669"/>
    <property type="project" value="TreeGrafter"/>
</dbReference>
<dbReference type="PANTHER" id="PTHR10907">
    <property type="entry name" value="REGUCALCIN"/>
    <property type="match status" value="1"/>
</dbReference>
<dbReference type="Proteomes" id="UP000293912">
    <property type="component" value="Chromosome"/>
</dbReference>
<evidence type="ECO:0000313" key="5">
    <source>
        <dbReference type="EMBL" id="QBM27838.1"/>
    </source>
</evidence>
<evidence type="ECO:0000256" key="2">
    <source>
        <dbReference type="PIRSR" id="PIRSR605511-1"/>
    </source>
</evidence>
<feature type="binding site" evidence="3">
    <location>
        <position position="166"/>
    </location>
    <ligand>
        <name>a divalent metal cation</name>
        <dbReference type="ChEBI" id="CHEBI:60240"/>
    </ligand>
</feature>
<dbReference type="EC" id="3.1.1.15" evidence="5"/>
<sequence>MPRLPSVPAHREPFQVTDEVRCLWPASAVLGEGGLWSVSRRCLFWVDILSRHIHRLDPATGAQQSWTFDEEVSALAERRTGEGLAIALRRGPAFWNPDQPGVPPRYLCQPEPERSGNRFNDARCDAAGRWWMGSMDFGCALPTGSLYRVGADGAWARMDEGFAVTNGPTWIAQGRTMLFNDTVNGQVLAYDSDPDTGEIGGRRLWLQFAPEDGVPDGMTTDALGRVWICHWGGGCVTCHDPDTAQELARVHLPVSQVTSCTFGGPDLSTLFITSARFSLDEAALAREPLAGGLFAVRPGVAGLPASPFAG</sequence>
<dbReference type="Pfam" id="PF08450">
    <property type="entry name" value="SGL"/>
    <property type="match status" value="1"/>
</dbReference>
<accession>A0A4P6X038</accession>
<keyword evidence="5" id="KW-0378">Hydrolase</keyword>
<dbReference type="GO" id="GO:0004341">
    <property type="term" value="F:gluconolactonase activity"/>
    <property type="evidence" value="ECO:0007669"/>
    <property type="project" value="TreeGrafter"/>
</dbReference>
<keyword evidence="6" id="KW-1185">Reference proteome</keyword>
<dbReference type="GO" id="GO:0019853">
    <property type="term" value="P:L-ascorbic acid biosynthetic process"/>
    <property type="evidence" value="ECO:0007669"/>
    <property type="project" value="TreeGrafter"/>
</dbReference>
<name>A0A4P6X038_HYDPS</name>
<dbReference type="EMBL" id="CP037867">
    <property type="protein sequence ID" value="QBM27838.1"/>
    <property type="molecule type" value="Genomic_DNA"/>
</dbReference>
<evidence type="ECO:0000256" key="3">
    <source>
        <dbReference type="PIRSR" id="PIRSR605511-2"/>
    </source>
</evidence>
<reference evidence="5 6" key="1">
    <citation type="submission" date="2019-03" db="EMBL/GenBank/DDBJ databases">
        <authorList>
            <person name="Sebastian G."/>
            <person name="Baumann P."/>
            <person name="Ruckert C."/>
            <person name="Kalinowski J."/>
            <person name="Nebel B."/>
            <person name="Takors R."/>
            <person name="Blombach B."/>
        </authorList>
    </citation>
    <scope>NUCLEOTIDE SEQUENCE [LARGE SCALE GENOMIC DNA]</scope>
    <source>
        <strain evidence="5 6">DSM 1084</strain>
    </source>
</reference>
<dbReference type="InterPro" id="IPR013658">
    <property type="entry name" value="SGL"/>
</dbReference>
<dbReference type="Gene3D" id="2.120.10.30">
    <property type="entry name" value="TolB, C-terminal domain"/>
    <property type="match status" value="1"/>
</dbReference>
<comment type="cofactor">
    <cofactor evidence="3">
        <name>Zn(2+)</name>
        <dbReference type="ChEBI" id="CHEBI:29105"/>
    </cofactor>
    <text evidence="3">Binds 1 divalent metal cation per subunit.</text>
</comment>
<feature type="binding site" evidence="3">
    <location>
        <position position="118"/>
    </location>
    <ligand>
        <name>substrate</name>
    </ligand>
</feature>
<organism evidence="5 6">
    <name type="scientific">Hydrogenophaga pseudoflava</name>
    <name type="common">Pseudomonas carboxydoflava</name>
    <dbReference type="NCBI Taxonomy" id="47421"/>
    <lineage>
        <taxon>Bacteria</taxon>
        <taxon>Pseudomonadati</taxon>
        <taxon>Pseudomonadota</taxon>
        <taxon>Betaproteobacteria</taxon>
        <taxon>Burkholderiales</taxon>
        <taxon>Comamonadaceae</taxon>
        <taxon>Hydrogenophaga</taxon>
    </lineage>
</organism>
<dbReference type="PANTHER" id="PTHR10907:SF47">
    <property type="entry name" value="REGUCALCIN"/>
    <property type="match status" value="1"/>
</dbReference>
<feature type="binding site" evidence="3">
    <location>
        <position position="120"/>
    </location>
    <ligand>
        <name>substrate</name>
    </ligand>
</feature>
<comment type="similarity">
    <text evidence="1">Belongs to the SMP-30/CGR1 family.</text>
</comment>
<feature type="active site" description="Proton donor/acceptor" evidence="2">
    <location>
        <position position="216"/>
    </location>
</feature>
<keyword evidence="3" id="KW-0479">Metal-binding</keyword>
<feature type="binding site" evidence="3">
    <location>
        <position position="32"/>
    </location>
    <ligand>
        <name>a divalent metal cation</name>
        <dbReference type="ChEBI" id="CHEBI:60240"/>
    </ligand>
</feature>
<protein>
    <submittedName>
        <fullName evidence="5">L-arabinolactonase</fullName>
        <ecNumber evidence="5">3.1.1.15</ecNumber>
    </submittedName>
</protein>
<dbReference type="PRINTS" id="PR01790">
    <property type="entry name" value="SMP30FAMILY"/>
</dbReference>
<feature type="domain" description="SMP-30/Gluconolactonase/LRE-like region" evidence="4">
    <location>
        <begin position="30"/>
        <end position="276"/>
    </location>
</feature>
<dbReference type="InterPro" id="IPR005511">
    <property type="entry name" value="SMP-30"/>
</dbReference>
<dbReference type="GO" id="GO:0050021">
    <property type="term" value="F:L-arabinonolactonase activity"/>
    <property type="evidence" value="ECO:0007669"/>
    <property type="project" value="UniProtKB-EC"/>
</dbReference>
<gene>
    <name evidence="5" type="primary">araB2</name>
    <name evidence="5" type="ORF">HPF_09080</name>
</gene>
<feature type="binding site" evidence="3">
    <location>
        <position position="216"/>
    </location>
    <ligand>
        <name>a divalent metal cation</name>
        <dbReference type="ChEBI" id="CHEBI:60240"/>
    </ligand>
</feature>
<dbReference type="InterPro" id="IPR011042">
    <property type="entry name" value="6-blade_b-propeller_TolB-like"/>
</dbReference>